<dbReference type="InterPro" id="IPR036397">
    <property type="entry name" value="RNaseH_sf"/>
</dbReference>
<evidence type="ECO:0000313" key="2">
    <source>
        <dbReference type="EMBL" id="KII67751.1"/>
    </source>
</evidence>
<dbReference type="InterPro" id="IPR001584">
    <property type="entry name" value="Integrase_cat-core"/>
</dbReference>
<dbReference type="PROSITE" id="PS50994">
    <property type="entry name" value="INTEGRASE"/>
    <property type="match status" value="1"/>
</dbReference>
<dbReference type="EMBL" id="JWZT01003098">
    <property type="protein sequence ID" value="KII67751.1"/>
    <property type="molecule type" value="Genomic_DNA"/>
</dbReference>
<reference evidence="2 3" key="1">
    <citation type="journal article" date="2014" name="Genome Biol. Evol.">
        <title>The genome of the myxosporean Thelohanellus kitauei shows adaptations to nutrient acquisition within its fish host.</title>
        <authorList>
            <person name="Yang Y."/>
            <person name="Xiong J."/>
            <person name="Zhou Z."/>
            <person name="Huo F."/>
            <person name="Miao W."/>
            <person name="Ran C."/>
            <person name="Liu Y."/>
            <person name="Zhang J."/>
            <person name="Feng J."/>
            <person name="Wang M."/>
            <person name="Wang M."/>
            <person name="Wang L."/>
            <person name="Yao B."/>
        </authorList>
    </citation>
    <scope>NUCLEOTIDE SEQUENCE [LARGE SCALE GENOMIC DNA]</scope>
    <source>
        <strain evidence="2">Wuqing</strain>
    </source>
</reference>
<gene>
    <name evidence="2" type="ORF">RF11_12606</name>
</gene>
<keyword evidence="3" id="KW-1185">Reference proteome</keyword>
<dbReference type="InterPro" id="IPR052160">
    <property type="entry name" value="Gypsy_RT_Integrase-like"/>
</dbReference>
<accession>A0A0C2MKL8</accession>
<dbReference type="PANTHER" id="PTHR47266">
    <property type="entry name" value="ENDONUCLEASE-RELATED"/>
    <property type="match status" value="1"/>
</dbReference>
<dbReference type="SUPFAM" id="SSF53098">
    <property type="entry name" value="Ribonuclease H-like"/>
    <property type="match status" value="1"/>
</dbReference>
<protein>
    <submittedName>
        <fullName evidence="2">Pol polyprotein</fullName>
    </submittedName>
</protein>
<dbReference type="AlphaFoldDB" id="A0A0C2MKL8"/>
<sequence length="232" mass="26702">MCQILGIQKLHDILSPQSDGLVERANRTLINMIAKHLNASNDWVSLLPALSFPYNTSAHGVTKVSPYNIMSNRMPYLPIDSEVQLEHILMSKWNESRLKHALKIVQENSLKVERAQKTYYDRNSNVMSLKIILKECYKMIEENSPKDRVVEYPLIKLEINGKNKWIHANRCKLFTLRKGVTTNDTPVSTTKVPSRCSIGDEYYSSEDEGRDEQPQPILKPRQYICRSGRLVV</sequence>
<organism evidence="2 3">
    <name type="scientific">Thelohanellus kitauei</name>
    <name type="common">Myxosporean</name>
    <dbReference type="NCBI Taxonomy" id="669202"/>
    <lineage>
        <taxon>Eukaryota</taxon>
        <taxon>Metazoa</taxon>
        <taxon>Cnidaria</taxon>
        <taxon>Myxozoa</taxon>
        <taxon>Myxosporea</taxon>
        <taxon>Bivalvulida</taxon>
        <taxon>Platysporina</taxon>
        <taxon>Myxobolidae</taxon>
        <taxon>Thelohanellus</taxon>
    </lineage>
</organism>
<dbReference type="Gene3D" id="3.30.420.10">
    <property type="entry name" value="Ribonuclease H-like superfamily/Ribonuclease H"/>
    <property type="match status" value="1"/>
</dbReference>
<comment type="caution">
    <text evidence="2">The sequence shown here is derived from an EMBL/GenBank/DDBJ whole genome shotgun (WGS) entry which is preliminary data.</text>
</comment>
<dbReference type="InterPro" id="IPR012337">
    <property type="entry name" value="RNaseH-like_sf"/>
</dbReference>
<proteinExistence type="predicted"/>
<dbReference type="OrthoDB" id="5988470at2759"/>
<dbReference type="GO" id="GO:0003676">
    <property type="term" value="F:nucleic acid binding"/>
    <property type="evidence" value="ECO:0007669"/>
    <property type="project" value="InterPro"/>
</dbReference>
<evidence type="ECO:0000313" key="3">
    <source>
        <dbReference type="Proteomes" id="UP000031668"/>
    </source>
</evidence>
<evidence type="ECO:0000259" key="1">
    <source>
        <dbReference type="PROSITE" id="PS50994"/>
    </source>
</evidence>
<feature type="domain" description="Integrase catalytic" evidence="1">
    <location>
        <begin position="1"/>
        <end position="74"/>
    </location>
</feature>
<dbReference type="GO" id="GO:0015074">
    <property type="term" value="P:DNA integration"/>
    <property type="evidence" value="ECO:0007669"/>
    <property type="project" value="InterPro"/>
</dbReference>
<name>A0A0C2MKL8_THEKT</name>
<dbReference type="Proteomes" id="UP000031668">
    <property type="component" value="Unassembled WGS sequence"/>
</dbReference>